<evidence type="ECO:0000256" key="4">
    <source>
        <dbReference type="ARBA" id="ARBA00022807"/>
    </source>
</evidence>
<keyword evidence="7" id="KW-0732">Signal</keyword>
<keyword evidence="2" id="KW-0645">Protease</keyword>
<proteinExistence type="inferred from homology"/>
<dbReference type="PANTHER" id="PTHR47053">
    <property type="entry name" value="MUREIN DD-ENDOPEPTIDASE MEPH-RELATED"/>
    <property type="match status" value="1"/>
</dbReference>
<evidence type="ECO:0000313" key="10">
    <source>
        <dbReference type="Proteomes" id="UP001286174"/>
    </source>
</evidence>
<keyword evidence="3" id="KW-0378">Hydrolase</keyword>
<evidence type="ECO:0000313" key="9">
    <source>
        <dbReference type="EMBL" id="MDX8418522.1"/>
    </source>
</evidence>
<evidence type="ECO:0000256" key="3">
    <source>
        <dbReference type="ARBA" id="ARBA00022801"/>
    </source>
</evidence>
<comment type="caution">
    <text evidence="9">The sequence shown here is derived from an EMBL/GenBank/DDBJ whole genome shotgun (WGS) entry which is preliminary data.</text>
</comment>
<dbReference type="AlphaFoldDB" id="A0AB35U2Q4"/>
<accession>A0AB35U2Q4</accession>
<feature type="region of interest" description="Disordered" evidence="6">
    <location>
        <begin position="254"/>
        <end position="273"/>
    </location>
</feature>
<feature type="coiled-coil region" evidence="5">
    <location>
        <begin position="79"/>
        <end position="141"/>
    </location>
</feature>
<name>A0AB35U2Q4_9FIRM</name>
<organism evidence="9 10">
    <name type="scientific">Grylomicrobium aquisgranensis</name>
    <dbReference type="NCBI Taxonomy" id="2926318"/>
    <lineage>
        <taxon>Bacteria</taxon>
        <taxon>Bacillati</taxon>
        <taxon>Bacillota</taxon>
        <taxon>Erysipelotrichia</taxon>
        <taxon>Erysipelotrichales</taxon>
        <taxon>Erysipelotrichaceae</taxon>
        <taxon>Grylomicrobium</taxon>
    </lineage>
</organism>
<dbReference type="InterPro" id="IPR000064">
    <property type="entry name" value="NLP_P60_dom"/>
</dbReference>
<feature type="domain" description="NlpC/P60" evidence="8">
    <location>
        <begin position="315"/>
        <end position="429"/>
    </location>
</feature>
<dbReference type="PROSITE" id="PS51257">
    <property type="entry name" value="PROKAR_LIPOPROTEIN"/>
    <property type="match status" value="1"/>
</dbReference>
<feature type="signal peptide" evidence="7">
    <location>
        <begin position="1"/>
        <end position="26"/>
    </location>
</feature>
<evidence type="ECO:0000256" key="2">
    <source>
        <dbReference type="ARBA" id="ARBA00022670"/>
    </source>
</evidence>
<dbReference type="Proteomes" id="UP001286174">
    <property type="component" value="Unassembled WGS sequence"/>
</dbReference>
<dbReference type="Gene3D" id="3.90.1720.10">
    <property type="entry name" value="endopeptidase domain like (from Nostoc punctiforme)"/>
    <property type="match status" value="1"/>
</dbReference>
<dbReference type="EMBL" id="JALBUR010000001">
    <property type="protein sequence ID" value="MDX8418522.1"/>
    <property type="molecule type" value="Genomic_DNA"/>
</dbReference>
<evidence type="ECO:0000256" key="7">
    <source>
        <dbReference type="SAM" id="SignalP"/>
    </source>
</evidence>
<feature type="region of interest" description="Disordered" evidence="6">
    <location>
        <begin position="290"/>
        <end position="309"/>
    </location>
</feature>
<dbReference type="Pfam" id="PF00877">
    <property type="entry name" value="NLPC_P60"/>
    <property type="match status" value="1"/>
</dbReference>
<keyword evidence="4" id="KW-0788">Thiol protease</keyword>
<dbReference type="InterPro" id="IPR038765">
    <property type="entry name" value="Papain-like_cys_pep_sf"/>
</dbReference>
<dbReference type="PROSITE" id="PS51935">
    <property type="entry name" value="NLPC_P60"/>
    <property type="match status" value="1"/>
</dbReference>
<dbReference type="GO" id="GO:0008234">
    <property type="term" value="F:cysteine-type peptidase activity"/>
    <property type="evidence" value="ECO:0007669"/>
    <property type="project" value="UniProtKB-KW"/>
</dbReference>
<dbReference type="InterPro" id="IPR051202">
    <property type="entry name" value="Peptidase_C40"/>
</dbReference>
<keyword evidence="10" id="KW-1185">Reference proteome</keyword>
<dbReference type="PANTHER" id="PTHR47053:SF1">
    <property type="entry name" value="MUREIN DD-ENDOPEPTIDASE MEPH-RELATED"/>
    <property type="match status" value="1"/>
</dbReference>
<dbReference type="RefSeq" id="WP_370595229.1">
    <property type="nucleotide sequence ID" value="NZ_JALBUR010000001.1"/>
</dbReference>
<gene>
    <name evidence="9" type="ORF">MOZ60_00270</name>
</gene>
<evidence type="ECO:0000256" key="5">
    <source>
        <dbReference type="SAM" id="Coils"/>
    </source>
</evidence>
<protein>
    <submittedName>
        <fullName evidence="9">NlpC/P60 family protein</fullName>
    </submittedName>
</protein>
<reference evidence="9 10" key="1">
    <citation type="submission" date="2022-03" db="EMBL/GenBank/DDBJ databases">
        <title>Novel taxa within the pig intestine.</title>
        <authorList>
            <person name="Wylensek D."/>
            <person name="Bishof K."/>
            <person name="Afrizal A."/>
            <person name="Clavel T."/>
        </authorList>
    </citation>
    <scope>NUCLEOTIDE SEQUENCE [LARGE SCALE GENOMIC DNA]</scope>
    <source>
        <strain evidence="9 10">CLA-KB-P133</strain>
    </source>
</reference>
<dbReference type="SUPFAM" id="SSF54001">
    <property type="entry name" value="Cysteine proteinases"/>
    <property type="match status" value="1"/>
</dbReference>
<keyword evidence="5" id="KW-0175">Coiled coil</keyword>
<feature type="compositionally biased region" description="Basic and acidic residues" evidence="6">
    <location>
        <begin position="258"/>
        <end position="273"/>
    </location>
</feature>
<evidence type="ECO:0000259" key="8">
    <source>
        <dbReference type="PROSITE" id="PS51935"/>
    </source>
</evidence>
<dbReference type="Gene3D" id="6.10.250.3150">
    <property type="match status" value="1"/>
</dbReference>
<comment type="similarity">
    <text evidence="1">Belongs to the peptidase C40 family.</text>
</comment>
<sequence length="429" mass="46487">MKFKRYGALLAAAAVTACLFPVQAKADEDYSDINYWTTKCSNVSSLTSDETNACQAFLQYAATQSSTLKDQLLAIDAQRSDVQTNIDDYQAKIADYQSQIDTLSSQISDLNAQIDDLNDQIADQQDKVADLRAKVNTQIENSQSTMRLSKYVDILMGAKTFGDFLKIAAGLTDLTEHNHSTLVSLNDAIDQLTASQQELSSKQTELQTAQDDILAKQYEAQLTEQDYENQKANLENQSNDALTLISSLQDASDTITEAQREEQERQIAEQQAKAEAEAAAAAAAQAAQQAANNSGGSGNYGSSSSTNGSQSSDAAIDGYAVVAYARQFLGLPYVWGGNGPNYFDCSGLTKYVYAHFGIVLGRTSYVQETAGYAVSYADAQPGDLITWTGHCGIYAGNGMVINAMNPSMGIRECPIGWITNGNMIIHRLW</sequence>
<evidence type="ECO:0000256" key="1">
    <source>
        <dbReference type="ARBA" id="ARBA00007074"/>
    </source>
</evidence>
<dbReference type="GO" id="GO:0006508">
    <property type="term" value="P:proteolysis"/>
    <property type="evidence" value="ECO:0007669"/>
    <property type="project" value="UniProtKB-KW"/>
</dbReference>
<evidence type="ECO:0000256" key="6">
    <source>
        <dbReference type="SAM" id="MobiDB-lite"/>
    </source>
</evidence>
<feature type="chain" id="PRO_5044264002" evidence="7">
    <location>
        <begin position="27"/>
        <end position="429"/>
    </location>
</feature>
<dbReference type="SUPFAM" id="SSF90257">
    <property type="entry name" value="Myosin rod fragments"/>
    <property type="match status" value="1"/>
</dbReference>